<keyword evidence="1" id="KW-0812">Transmembrane</keyword>
<feature type="domain" description="Phosphatidic acid phosphatase type 2/haloperoxidase" evidence="2">
    <location>
        <begin position="60"/>
        <end position="175"/>
    </location>
</feature>
<dbReference type="InterPro" id="IPR036938">
    <property type="entry name" value="PAP2/HPO_sf"/>
</dbReference>
<dbReference type="Pfam" id="PF01569">
    <property type="entry name" value="PAP2"/>
    <property type="match status" value="1"/>
</dbReference>
<dbReference type="PANTHER" id="PTHR14969:SF13">
    <property type="entry name" value="AT30094P"/>
    <property type="match status" value="1"/>
</dbReference>
<dbReference type="Gene3D" id="1.20.144.10">
    <property type="entry name" value="Phosphatidic acid phosphatase type 2/haloperoxidase"/>
    <property type="match status" value="2"/>
</dbReference>
<evidence type="ECO:0000313" key="4">
    <source>
        <dbReference type="EMBL" id="GJM54159.1"/>
    </source>
</evidence>
<feature type="transmembrane region" description="Helical" evidence="1">
    <location>
        <begin position="134"/>
        <end position="154"/>
    </location>
</feature>
<gene>
    <name evidence="3" type="ORF">RCZ15_09240</name>
    <name evidence="4" type="ORF">RCZ16_24750</name>
</gene>
<evidence type="ECO:0000259" key="2">
    <source>
        <dbReference type="SMART" id="SM00014"/>
    </source>
</evidence>
<evidence type="ECO:0000313" key="3">
    <source>
        <dbReference type="EMBL" id="GJM49949.1"/>
    </source>
</evidence>
<dbReference type="PANTHER" id="PTHR14969">
    <property type="entry name" value="SPHINGOSINE-1-PHOSPHATE PHOSPHOHYDROLASE"/>
    <property type="match status" value="1"/>
</dbReference>
<protein>
    <submittedName>
        <fullName evidence="3">Phosphatase PAP2 family protein</fullName>
    </submittedName>
</protein>
<name>A0AAV5ARJ4_9FLAO</name>
<feature type="transmembrane region" description="Helical" evidence="1">
    <location>
        <begin position="106"/>
        <end position="127"/>
    </location>
</feature>
<keyword evidence="1" id="KW-1133">Transmembrane helix</keyword>
<evidence type="ECO:0000313" key="6">
    <source>
        <dbReference type="Proteomes" id="UP001208692"/>
    </source>
</evidence>
<reference evidence="3 6" key="1">
    <citation type="submission" date="2021-11" db="EMBL/GenBank/DDBJ databases">
        <title>Draft genome sequence of Capnocytophaga sp. strain KC07075 isolated from cat oral cavity.</title>
        <authorList>
            <person name="Suzuki M."/>
            <person name="Imaoka K."/>
            <person name="Kimura M."/>
            <person name="Morikawa S."/>
            <person name="Maeda K."/>
        </authorList>
    </citation>
    <scope>NUCLEOTIDE SEQUENCE</scope>
    <source>
        <strain evidence="3">KC07075</strain>
        <strain evidence="4 6">KC07079</strain>
    </source>
</reference>
<dbReference type="InterPro" id="IPR000326">
    <property type="entry name" value="PAP2/HPO"/>
</dbReference>
<organism evidence="3 5">
    <name type="scientific">Capnocytophaga catalasegens</name>
    <dbReference type="NCBI Taxonomy" id="1004260"/>
    <lineage>
        <taxon>Bacteria</taxon>
        <taxon>Pseudomonadati</taxon>
        <taxon>Bacteroidota</taxon>
        <taxon>Flavobacteriia</taxon>
        <taxon>Flavobacteriales</taxon>
        <taxon>Flavobacteriaceae</taxon>
        <taxon>Capnocytophaga</taxon>
    </lineage>
</organism>
<evidence type="ECO:0000313" key="5">
    <source>
        <dbReference type="Proteomes" id="UP001207736"/>
    </source>
</evidence>
<sequence>MLEKINYIDQQWLLYLNGLGSPLWDNFWITITNKWTSIPLYALLLILCLYYKKWKQTLLILLFVALLITCTDQLANVFKYGFERLRPCHNPLINTDLRLFYCGGKFGYFSAHAASSFAIALFFSLLLKNNIRWITYLLFVWASIVSYSRIYLGVHYPFDVITGIIIGCLLAIIFYQIWKILYTKNISNLT</sequence>
<dbReference type="EMBL" id="BQKB01000062">
    <property type="protein sequence ID" value="GJM54159.1"/>
    <property type="molecule type" value="Genomic_DNA"/>
</dbReference>
<dbReference type="EMBL" id="BQKA01000017">
    <property type="protein sequence ID" value="GJM49949.1"/>
    <property type="molecule type" value="Genomic_DNA"/>
</dbReference>
<dbReference type="RefSeq" id="WP_264846902.1">
    <property type="nucleotide sequence ID" value="NZ_BPMA01000036.1"/>
</dbReference>
<dbReference type="Proteomes" id="UP001208692">
    <property type="component" value="Unassembled WGS sequence"/>
</dbReference>
<dbReference type="AlphaFoldDB" id="A0AAV5ARJ4"/>
<comment type="caution">
    <text evidence="3">The sequence shown here is derived from an EMBL/GenBank/DDBJ whole genome shotgun (WGS) entry which is preliminary data.</text>
</comment>
<feature type="transmembrane region" description="Helical" evidence="1">
    <location>
        <begin position="58"/>
        <end position="78"/>
    </location>
</feature>
<keyword evidence="6" id="KW-1185">Reference proteome</keyword>
<dbReference type="SUPFAM" id="SSF48317">
    <property type="entry name" value="Acid phosphatase/Vanadium-dependent haloperoxidase"/>
    <property type="match status" value="1"/>
</dbReference>
<dbReference type="Proteomes" id="UP001207736">
    <property type="component" value="Unassembled WGS sequence"/>
</dbReference>
<keyword evidence="1" id="KW-0472">Membrane</keyword>
<dbReference type="CDD" id="cd03395">
    <property type="entry name" value="PAP2_like_4"/>
    <property type="match status" value="1"/>
</dbReference>
<evidence type="ECO:0000256" key="1">
    <source>
        <dbReference type="SAM" id="Phobius"/>
    </source>
</evidence>
<accession>A0AAV5ARJ4</accession>
<feature type="transmembrane region" description="Helical" evidence="1">
    <location>
        <begin position="160"/>
        <end position="178"/>
    </location>
</feature>
<feature type="transmembrane region" description="Helical" evidence="1">
    <location>
        <begin position="35"/>
        <end position="51"/>
    </location>
</feature>
<dbReference type="SMART" id="SM00014">
    <property type="entry name" value="acidPPc"/>
    <property type="match status" value="1"/>
</dbReference>
<proteinExistence type="predicted"/>